<dbReference type="AlphaFoldDB" id="A0A370BKY7"/>
<sequence>MVSVPTRCGDRSAWSQGVFTFIIGYDTYFDMFMNQSISNSGKTQPSRRISSIMISRGELGGGDLHPESAQIHSPRSHLLGQFDGSGVHDALVPMSDDTPK</sequence>
<name>A0A370BKY7_ASPNG</name>
<accession>A0A370BKY7</accession>
<organism evidence="1 2">
    <name type="scientific">Aspergillus niger ATCC 13496</name>
    <dbReference type="NCBI Taxonomy" id="1353008"/>
    <lineage>
        <taxon>Eukaryota</taxon>
        <taxon>Fungi</taxon>
        <taxon>Dikarya</taxon>
        <taxon>Ascomycota</taxon>
        <taxon>Pezizomycotina</taxon>
        <taxon>Eurotiomycetes</taxon>
        <taxon>Eurotiomycetidae</taxon>
        <taxon>Eurotiales</taxon>
        <taxon>Aspergillaceae</taxon>
        <taxon>Aspergillus</taxon>
        <taxon>Aspergillus subgen. Circumdati</taxon>
    </lineage>
</organism>
<protein>
    <submittedName>
        <fullName evidence="1">Uncharacterized protein</fullName>
    </submittedName>
</protein>
<gene>
    <name evidence="1" type="ORF">M747DRAFT_319728</name>
</gene>
<dbReference type="Proteomes" id="UP000253845">
    <property type="component" value="Unassembled WGS sequence"/>
</dbReference>
<dbReference type="VEuPathDB" id="FungiDB:M747DRAFT_319728"/>
<evidence type="ECO:0000313" key="1">
    <source>
        <dbReference type="EMBL" id="RDH14179.1"/>
    </source>
</evidence>
<reference evidence="1 2" key="1">
    <citation type="submission" date="2018-07" db="EMBL/GenBank/DDBJ databases">
        <title>Section-level genome sequencing of Aspergillus section Nigri to investigate inter- and intra-species variation.</title>
        <authorList>
            <consortium name="DOE Joint Genome Institute"/>
            <person name="Vesth T.C."/>
            <person name="Nybo J.L."/>
            <person name="Theobald S."/>
            <person name="Frisvad J.C."/>
            <person name="Larsen T.O."/>
            <person name="Nielsen K.F."/>
            <person name="Hoof J.B."/>
            <person name="Brandl J."/>
            <person name="Salamov A."/>
            <person name="Riley R."/>
            <person name="Gladden J.M."/>
            <person name="Phatale P."/>
            <person name="Nielsen M.T."/>
            <person name="Lyhne E.K."/>
            <person name="Kogle M.E."/>
            <person name="Strasser K."/>
            <person name="McDonnell E."/>
            <person name="Barry K."/>
            <person name="Clum A."/>
            <person name="Chen C."/>
            <person name="Nolan M."/>
            <person name="Sandor L."/>
            <person name="Kuo A."/>
            <person name="Lipzen A."/>
            <person name="Hainaut M."/>
            <person name="Drula E."/>
            <person name="Tsang A."/>
            <person name="Magnuson J.K."/>
            <person name="Henrissat B."/>
            <person name="Wiebenga A."/>
            <person name="Simmons B.A."/>
            <person name="Makela M.R."/>
            <person name="De vries R.P."/>
            <person name="Grigoriev I.V."/>
            <person name="Mortensen U.H."/>
            <person name="Baker S.E."/>
            <person name="Andersen M.R."/>
        </authorList>
    </citation>
    <scope>NUCLEOTIDE SEQUENCE [LARGE SCALE GENOMIC DNA]</scope>
    <source>
        <strain evidence="1 2">ATCC 13496</strain>
    </source>
</reference>
<dbReference type="EMBL" id="KZ851976">
    <property type="protein sequence ID" value="RDH14179.1"/>
    <property type="molecule type" value="Genomic_DNA"/>
</dbReference>
<evidence type="ECO:0000313" key="2">
    <source>
        <dbReference type="Proteomes" id="UP000253845"/>
    </source>
</evidence>
<proteinExistence type="predicted"/>